<evidence type="ECO:0000313" key="4">
    <source>
        <dbReference type="Proteomes" id="UP000727490"/>
    </source>
</evidence>
<evidence type="ECO:0000256" key="1">
    <source>
        <dbReference type="PROSITE-ProRule" id="PRU00169"/>
    </source>
</evidence>
<dbReference type="AlphaFoldDB" id="A0A951MBT3"/>
<dbReference type="Proteomes" id="UP000727490">
    <property type="component" value="Unassembled WGS sequence"/>
</dbReference>
<dbReference type="Pfam" id="PF00072">
    <property type="entry name" value="Response_reg"/>
    <property type="match status" value="1"/>
</dbReference>
<dbReference type="SMART" id="SM00850">
    <property type="entry name" value="LytTR"/>
    <property type="match status" value="1"/>
</dbReference>
<comment type="caution">
    <text evidence="3">The sequence shown here is derived from an EMBL/GenBank/DDBJ whole genome shotgun (WGS) entry which is preliminary data.</text>
</comment>
<dbReference type="RefSeq" id="WP_219287754.1">
    <property type="nucleotide sequence ID" value="NZ_RPHB01000003.1"/>
</dbReference>
<organism evidence="3 4">
    <name type="scientific">Arthrospiribacter ruber</name>
    <dbReference type="NCBI Taxonomy" id="2487934"/>
    <lineage>
        <taxon>Bacteria</taxon>
        <taxon>Pseudomonadati</taxon>
        <taxon>Bacteroidota</taxon>
        <taxon>Cytophagia</taxon>
        <taxon>Cytophagales</taxon>
        <taxon>Cyclobacteriaceae</taxon>
        <taxon>Arthrospiribacter</taxon>
    </lineage>
</organism>
<dbReference type="InterPro" id="IPR046947">
    <property type="entry name" value="LytR-like"/>
</dbReference>
<keyword evidence="4" id="KW-1185">Reference proteome</keyword>
<dbReference type="InterPro" id="IPR001789">
    <property type="entry name" value="Sig_transdc_resp-reg_receiver"/>
</dbReference>
<dbReference type="PROSITE" id="PS50110">
    <property type="entry name" value="RESPONSE_REGULATORY"/>
    <property type="match status" value="1"/>
</dbReference>
<sequence length="243" mass="27669">MDIEILIIEDELPARRKLKRYLDQLDESTRVLAECATVEEAIVFFEKGGKADLILSDIALQDGNAFEIYEEIALKSPVIFTTAYEAHMMQAFESYGIDYLLKPFTFERFQKAWKKFMLLHKGPVSNSEKPAYRSRIVVHTARDSYFLPVESISYFLAEGGIVKAIDREGKSHLLGLGSLKDLAADLDPDVFFRLNRSELVSKAAILRMERYGKNSLAIQVVGSEKKLISSQGNTSDFREWVER</sequence>
<feature type="modified residue" description="4-aspartylphosphate" evidence="1">
    <location>
        <position position="57"/>
    </location>
</feature>
<gene>
    <name evidence="3" type="ORF">EGN73_06610</name>
</gene>
<evidence type="ECO:0000313" key="3">
    <source>
        <dbReference type="EMBL" id="MBW3467484.1"/>
    </source>
</evidence>
<feature type="domain" description="Response regulatory" evidence="2">
    <location>
        <begin position="4"/>
        <end position="117"/>
    </location>
</feature>
<evidence type="ECO:0000259" key="2">
    <source>
        <dbReference type="PROSITE" id="PS50110"/>
    </source>
</evidence>
<dbReference type="GO" id="GO:0000156">
    <property type="term" value="F:phosphorelay response regulator activity"/>
    <property type="evidence" value="ECO:0007669"/>
    <property type="project" value="InterPro"/>
</dbReference>
<dbReference type="PANTHER" id="PTHR37299:SF1">
    <property type="entry name" value="STAGE 0 SPORULATION PROTEIN A HOMOLOG"/>
    <property type="match status" value="1"/>
</dbReference>
<keyword evidence="3" id="KW-0238">DNA-binding</keyword>
<dbReference type="EMBL" id="RPHB01000003">
    <property type="protein sequence ID" value="MBW3467484.1"/>
    <property type="molecule type" value="Genomic_DNA"/>
</dbReference>
<reference evidence="3 4" key="1">
    <citation type="journal article" date="2020" name="Syst. Appl. Microbiol.">
        <title>Arthrospiribacter ruber gen. nov., sp. nov., a novel bacterium isolated from Arthrospira cultures.</title>
        <authorList>
            <person name="Waleron M."/>
            <person name="Misztak A."/>
            <person name="Waleron M.M."/>
            <person name="Furmaniak M."/>
            <person name="Mrozik A."/>
            <person name="Waleron K."/>
        </authorList>
    </citation>
    <scope>NUCLEOTIDE SEQUENCE [LARGE SCALE GENOMIC DNA]</scope>
    <source>
        <strain evidence="3 4">DPMB0001</strain>
    </source>
</reference>
<dbReference type="GO" id="GO:0003677">
    <property type="term" value="F:DNA binding"/>
    <property type="evidence" value="ECO:0007669"/>
    <property type="project" value="UniProtKB-KW"/>
</dbReference>
<name>A0A951MBT3_9BACT</name>
<protein>
    <submittedName>
        <fullName evidence="3">DNA-binding response regulator</fullName>
    </submittedName>
</protein>
<dbReference type="InterPro" id="IPR007492">
    <property type="entry name" value="LytTR_DNA-bd_dom"/>
</dbReference>
<keyword evidence="1" id="KW-0597">Phosphoprotein</keyword>
<dbReference type="SMART" id="SM00448">
    <property type="entry name" value="REC"/>
    <property type="match status" value="1"/>
</dbReference>
<dbReference type="Pfam" id="PF04397">
    <property type="entry name" value="LytTR"/>
    <property type="match status" value="1"/>
</dbReference>
<accession>A0A951MBT3</accession>
<proteinExistence type="predicted"/>
<dbReference type="PANTHER" id="PTHR37299">
    <property type="entry name" value="TRANSCRIPTIONAL REGULATOR-RELATED"/>
    <property type="match status" value="1"/>
</dbReference>